<evidence type="ECO:0000313" key="1">
    <source>
        <dbReference type="EMBL" id="GEL94185.1"/>
    </source>
</evidence>
<dbReference type="InterPro" id="IPR016155">
    <property type="entry name" value="Mopterin_synth/thiamin_S_b"/>
</dbReference>
<dbReference type="InterPro" id="IPR012675">
    <property type="entry name" value="Beta-grasp_dom_sf"/>
</dbReference>
<name>A0A511J865_9CELL</name>
<gene>
    <name evidence="1" type="ORF">CCO02nite_08430</name>
</gene>
<proteinExistence type="predicted"/>
<keyword evidence="2" id="KW-1185">Reference proteome</keyword>
<comment type="caution">
    <text evidence="1">The sequence shown here is derived from an EMBL/GenBank/DDBJ whole genome shotgun (WGS) entry which is preliminary data.</text>
</comment>
<dbReference type="SUPFAM" id="SSF54285">
    <property type="entry name" value="MoaD/ThiS"/>
    <property type="match status" value="1"/>
</dbReference>
<reference evidence="1 2" key="1">
    <citation type="submission" date="2019-07" db="EMBL/GenBank/DDBJ databases">
        <title>Whole genome shotgun sequence of Cellulomonas composti NBRC 100758.</title>
        <authorList>
            <person name="Hosoyama A."/>
            <person name="Uohara A."/>
            <person name="Ohji S."/>
            <person name="Ichikawa N."/>
        </authorList>
    </citation>
    <scope>NUCLEOTIDE SEQUENCE [LARGE SCALE GENOMIC DNA]</scope>
    <source>
        <strain evidence="1 2">NBRC 100758</strain>
    </source>
</reference>
<dbReference type="RefSeq" id="WP_146841775.1">
    <property type="nucleotide sequence ID" value="NZ_BJWG01000002.1"/>
</dbReference>
<dbReference type="Pfam" id="PF02597">
    <property type="entry name" value="ThiS"/>
    <property type="match status" value="1"/>
</dbReference>
<sequence>MITVRYFAAAAEAAGLDTEQVPSGEIDDIRALLGARHGDGLERVLARCALLADGSRLEPGDVVPSGATLDVLPPFAGG</sequence>
<accession>A0A511J865</accession>
<organism evidence="1 2">
    <name type="scientific">Cellulomonas composti</name>
    <dbReference type="NCBI Taxonomy" id="266130"/>
    <lineage>
        <taxon>Bacteria</taxon>
        <taxon>Bacillati</taxon>
        <taxon>Actinomycetota</taxon>
        <taxon>Actinomycetes</taxon>
        <taxon>Micrococcales</taxon>
        <taxon>Cellulomonadaceae</taxon>
        <taxon>Cellulomonas</taxon>
    </lineage>
</organism>
<dbReference type="Gene3D" id="3.10.20.30">
    <property type="match status" value="1"/>
</dbReference>
<dbReference type="OrthoDB" id="4331766at2"/>
<evidence type="ECO:0000313" key="2">
    <source>
        <dbReference type="Proteomes" id="UP000321720"/>
    </source>
</evidence>
<dbReference type="Proteomes" id="UP000321720">
    <property type="component" value="Unassembled WGS sequence"/>
</dbReference>
<dbReference type="AlphaFoldDB" id="A0A511J865"/>
<dbReference type="EMBL" id="BJWG01000002">
    <property type="protein sequence ID" value="GEL94185.1"/>
    <property type="molecule type" value="Genomic_DNA"/>
</dbReference>
<dbReference type="InterPro" id="IPR003749">
    <property type="entry name" value="ThiS/MoaD-like"/>
</dbReference>
<protein>
    <submittedName>
        <fullName evidence="1">Putative molybdenum cofactor biosynthesis protein D2 (MoaD2) / thiamineS</fullName>
    </submittedName>
</protein>